<protein>
    <submittedName>
        <fullName evidence="2">Uncharacterized protein</fullName>
    </submittedName>
</protein>
<evidence type="ECO:0000256" key="1">
    <source>
        <dbReference type="SAM" id="MobiDB-lite"/>
    </source>
</evidence>
<dbReference type="Proteomes" id="UP000308730">
    <property type="component" value="Unassembled WGS sequence"/>
</dbReference>
<organism evidence="2 3">
    <name type="scientific">Antrodiella citrinella</name>
    <dbReference type="NCBI Taxonomy" id="2447956"/>
    <lineage>
        <taxon>Eukaryota</taxon>
        <taxon>Fungi</taxon>
        <taxon>Dikarya</taxon>
        <taxon>Basidiomycota</taxon>
        <taxon>Agaricomycotina</taxon>
        <taxon>Agaricomycetes</taxon>
        <taxon>Polyporales</taxon>
        <taxon>Steccherinaceae</taxon>
        <taxon>Antrodiella</taxon>
    </lineage>
</organism>
<accession>A0A4S4N1B6</accession>
<name>A0A4S4N1B6_9APHY</name>
<evidence type="ECO:0000313" key="2">
    <source>
        <dbReference type="EMBL" id="THH32696.1"/>
    </source>
</evidence>
<dbReference type="AlphaFoldDB" id="A0A4S4N1B6"/>
<dbReference type="EMBL" id="SGPM01000017">
    <property type="protein sequence ID" value="THH32696.1"/>
    <property type="molecule type" value="Genomic_DNA"/>
</dbReference>
<proteinExistence type="predicted"/>
<reference evidence="2 3" key="1">
    <citation type="submission" date="2019-02" db="EMBL/GenBank/DDBJ databases">
        <title>Genome sequencing of the rare red list fungi Antrodiella citrinella (Flaviporus citrinellus).</title>
        <authorList>
            <person name="Buettner E."/>
            <person name="Kellner H."/>
        </authorList>
    </citation>
    <scope>NUCLEOTIDE SEQUENCE [LARGE SCALE GENOMIC DNA]</scope>
    <source>
        <strain evidence="2 3">DSM 108506</strain>
    </source>
</reference>
<feature type="region of interest" description="Disordered" evidence="1">
    <location>
        <begin position="137"/>
        <end position="179"/>
    </location>
</feature>
<sequence>MGSQATPKRVLQVPKATQLHSGTPSSLPRKPVVQPPMMRGSLVEPTTDPDLDDVPVPLRSLVRRIFADRHEVVTDFLVVPAPVPVPVDADPPLPGPRPYLSYPGPSPYGRTPSRIPTVSIGWPHLLTKYHALHAAGQTDGMGNVHEDGIPALSSDEDDDDDPAYSPPSIERSPNTSSHS</sequence>
<gene>
    <name evidence="2" type="ORF">EUX98_g1547</name>
</gene>
<feature type="region of interest" description="Disordered" evidence="1">
    <location>
        <begin position="1"/>
        <end position="49"/>
    </location>
</feature>
<evidence type="ECO:0000313" key="3">
    <source>
        <dbReference type="Proteomes" id="UP000308730"/>
    </source>
</evidence>
<keyword evidence="3" id="KW-1185">Reference proteome</keyword>
<comment type="caution">
    <text evidence="2">The sequence shown here is derived from an EMBL/GenBank/DDBJ whole genome shotgun (WGS) entry which is preliminary data.</text>
</comment>